<evidence type="ECO:0008006" key="3">
    <source>
        <dbReference type="Google" id="ProtNLM"/>
    </source>
</evidence>
<dbReference type="InterPro" id="IPR058512">
    <property type="entry name" value="DUF8199"/>
</dbReference>
<reference evidence="1 2" key="1">
    <citation type="submission" date="2017-06" db="EMBL/GenBank/DDBJ databases">
        <authorList>
            <person name="Kim H.J."/>
            <person name="Triplett B.A."/>
        </authorList>
    </citation>
    <scope>NUCLEOTIDE SEQUENCE [LARGE SCALE GENOMIC DNA]</scope>
    <source>
        <strain evidence="1 2">DSM 29150</strain>
    </source>
</reference>
<gene>
    <name evidence="1" type="ORF">SAMN06265371_108149</name>
</gene>
<dbReference type="InterPro" id="IPR058060">
    <property type="entry name" value="HYC_CC_PP"/>
</dbReference>
<name>A0A238Y956_9FLAO</name>
<evidence type="ECO:0000313" key="2">
    <source>
        <dbReference type="Proteomes" id="UP000198384"/>
    </source>
</evidence>
<keyword evidence="2" id="KW-1185">Reference proteome</keyword>
<dbReference type="Pfam" id="PF26622">
    <property type="entry name" value="DUF8199"/>
    <property type="match status" value="1"/>
</dbReference>
<dbReference type="Proteomes" id="UP000198384">
    <property type="component" value="Unassembled WGS sequence"/>
</dbReference>
<accession>A0A238Y956</accession>
<sequence>MIYLFYIMNEFLKKITAFLMAFVVLFSTMSFTISEHYCGDHLVDSALFSKAASCGMELDKPGPTKDCNVQKKNCCSDIVKQFEGQSELKTNVTPINLEQQFFIASYIYSYINLFEGLANNVIPFKHYTPPLLFKDIQVLDAVFLI</sequence>
<evidence type="ECO:0000313" key="1">
    <source>
        <dbReference type="EMBL" id="SNR67667.1"/>
    </source>
</evidence>
<organism evidence="1 2">
    <name type="scientific">Lutibacter agarilyticus</name>
    <dbReference type="NCBI Taxonomy" id="1109740"/>
    <lineage>
        <taxon>Bacteria</taxon>
        <taxon>Pseudomonadati</taxon>
        <taxon>Bacteroidota</taxon>
        <taxon>Flavobacteriia</taxon>
        <taxon>Flavobacteriales</taxon>
        <taxon>Flavobacteriaceae</taxon>
        <taxon>Lutibacter</taxon>
    </lineage>
</organism>
<dbReference type="NCBIfam" id="NF047658">
    <property type="entry name" value="HYC_CC_PP"/>
    <property type="match status" value="1"/>
</dbReference>
<proteinExistence type="predicted"/>
<protein>
    <recommendedName>
        <fullName evidence="3">Secreted protein</fullName>
    </recommendedName>
</protein>
<dbReference type="AlphaFoldDB" id="A0A238Y956"/>
<dbReference type="EMBL" id="FZNT01000008">
    <property type="protein sequence ID" value="SNR67667.1"/>
    <property type="molecule type" value="Genomic_DNA"/>
</dbReference>